<feature type="compositionally biased region" description="Basic and acidic residues" evidence="5">
    <location>
        <begin position="281"/>
        <end position="292"/>
    </location>
</feature>
<keyword evidence="1" id="KW-0479">Metal-binding</keyword>
<evidence type="ECO:0000313" key="8">
    <source>
        <dbReference type="EMBL" id="ORZ33099.1"/>
    </source>
</evidence>
<feature type="signal peptide" evidence="6">
    <location>
        <begin position="1"/>
        <end position="24"/>
    </location>
</feature>
<dbReference type="InterPro" id="IPR001876">
    <property type="entry name" value="Znf_RanBP2"/>
</dbReference>
<proteinExistence type="predicted"/>
<dbReference type="OrthoDB" id="29221at2759"/>
<dbReference type="InterPro" id="IPR036443">
    <property type="entry name" value="Znf_RanBP2_sf"/>
</dbReference>
<dbReference type="PROSITE" id="PS50199">
    <property type="entry name" value="ZF_RANBP2_2"/>
    <property type="match status" value="1"/>
</dbReference>
<dbReference type="PROSITE" id="PS01358">
    <property type="entry name" value="ZF_RANBP2_1"/>
    <property type="match status" value="2"/>
</dbReference>
<dbReference type="Proteomes" id="UP000193411">
    <property type="component" value="Unassembled WGS sequence"/>
</dbReference>
<name>A0A1Y2HEY1_9FUNG</name>
<keyword evidence="3" id="KW-0862">Zinc</keyword>
<evidence type="ECO:0000259" key="7">
    <source>
        <dbReference type="PROSITE" id="PS50199"/>
    </source>
</evidence>
<evidence type="ECO:0000256" key="4">
    <source>
        <dbReference type="PROSITE-ProRule" id="PRU00322"/>
    </source>
</evidence>
<accession>A0A1Y2HEY1</accession>
<keyword evidence="9" id="KW-1185">Reference proteome</keyword>
<dbReference type="AlphaFoldDB" id="A0A1Y2HEY1"/>
<feature type="domain" description="RanBP2-type" evidence="7">
    <location>
        <begin position="108"/>
        <end position="137"/>
    </location>
</feature>
<evidence type="ECO:0000313" key="9">
    <source>
        <dbReference type="Proteomes" id="UP000193411"/>
    </source>
</evidence>
<protein>
    <recommendedName>
        <fullName evidence="7">RanBP2-type domain-containing protein</fullName>
    </recommendedName>
</protein>
<reference evidence="8 9" key="1">
    <citation type="submission" date="2016-07" db="EMBL/GenBank/DDBJ databases">
        <title>Pervasive Adenine N6-methylation of Active Genes in Fungi.</title>
        <authorList>
            <consortium name="DOE Joint Genome Institute"/>
            <person name="Mondo S.J."/>
            <person name="Dannebaum R.O."/>
            <person name="Kuo R.C."/>
            <person name="Labutti K."/>
            <person name="Haridas S."/>
            <person name="Kuo A."/>
            <person name="Salamov A."/>
            <person name="Ahrendt S.R."/>
            <person name="Lipzen A."/>
            <person name="Sullivan W."/>
            <person name="Andreopoulos W.B."/>
            <person name="Clum A."/>
            <person name="Lindquist E."/>
            <person name="Daum C."/>
            <person name="Ramamoorthy G.K."/>
            <person name="Gryganskyi A."/>
            <person name="Culley D."/>
            <person name="Magnuson J.K."/>
            <person name="James T.Y."/>
            <person name="O'Malley M.A."/>
            <person name="Stajich J.E."/>
            <person name="Spatafora J.W."/>
            <person name="Visel A."/>
            <person name="Grigoriev I.V."/>
        </authorList>
    </citation>
    <scope>NUCLEOTIDE SEQUENCE [LARGE SCALE GENOMIC DNA]</scope>
    <source>
        <strain evidence="8 9">PL171</strain>
    </source>
</reference>
<comment type="caution">
    <text evidence="8">The sequence shown here is derived from an EMBL/GenBank/DDBJ whole genome shotgun (WGS) entry which is preliminary data.</text>
</comment>
<dbReference type="SUPFAM" id="SSF90209">
    <property type="entry name" value="Ran binding protein zinc finger-like"/>
    <property type="match status" value="1"/>
</dbReference>
<evidence type="ECO:0000256" key="6">
    <source>
        <dbReference type="SAM" id="SignalP"/>
    </source>
</evidence>
<feature type="region of interest" description="Disordered" evidence="5">
    <location>
        <begin position="254"/>
        <end position="320"/>
    </location>
</feature>
<evidence type="ECO:0000256" key="3">
    <source>
        <dbReference type="ARBA" id="ARBA00022833"/>
    </source>
</evidence>
<dbReference type="EMBL" id="MCFL01000038">
    <property type="protein sequence ID" value="ORZ33099.1"/>
    <property type="molecule type" value="Genomic_DNA"/>
</dbReference>
<evidence type="ECO:0000256" key="2">
    <source>
        <dbReference type="ARBA" id="ARBA00022771"/>
    </source>
</evidence>
<dbReference type="SMART" id="SM00547">
    <property type="entry name" value="ZnF_RBZ"/>
    <property type="match status" value="2"/>
</dbReference>
<feature type="chain" id="PRO_5012372760" description="RanBP2-type domain-containing protein" evidence="6">
    <location>
        <begin position="25"/>
        <end position="320"/>
    </location>
</feature>
<evidence type="ECO:0000256" key="5">
    <source>
        <dbReference type="SAM" id="MobiDB-lite"/>
    </source>
</evidence>
<feature type="compositionally biased region" description="Basic and acidic residues" evidence="5">
    <location>
        <begin position="302"/>
        <end position="312"/>
    </location>
</feature>
<dbReference type="GO" id="GO:0008270">
    <property type="term" value="F:zinc ion binding"/>
    <property type="evidence" value="ECO:0007669"/>
    <property type="project" value="UniProtKB-KW"/>
</dbReference>
<gene>
    <name evidence="8" type="ORF">BCR44DRAFT_35902</name>
</gene>
<feature type="compositionally biased region" description="Acidic residues" evidence="5">
    <location>
        <begin position="261"/>
        <end position="273"/>
    </location>
</feature>
<keyword evidence="2 4" id="KW-0863">Zinc-finger</keyword>
<keyword evidence="6" id="KW-0732">Signal</keyword>
<sequence length="320" mass="35534">MRAATVLGKQVVLVFIEMPLSATAQEQEQEQDEHEWACCSSDCTSAHNHHHHHNVTVKNDPGLVTADTQPQPPIAELTDTLFQSLKLSPSPIAQTLKHAHSTGSLALLTGDWICPSCSVVNYAFRDTCFKCDHDALDAHVPGRRLVVLPRQMMLTSSNTLNSKSVLRALAKLQGLWQGSLAKGKSTVGPLWACTNCLYVNRWGAHVCRKCGHDRDGWSRTVYRTAVGGEQQQVAPVPVEGYVWVDRGRAEQVLLPEQEQQHEEEEAYGEDEGQELVPKVDLTGRDKARDKAAVAKANRGWKRREEGAAQRDGDQDEWECD</sequence>
<dbReference type="Gene3D" id="4.10.1060.10">
    <property type="entry name" value="Zinc finger, RanBP2-type"/>
    <property type="match status" value="1"/>
</dbReference>
<organism evidence="8 9">
    <name type="scientific">Catenaria anguillulae PL171</name>
    <dbReference type="NCBI Taxonomy" id="765915"/>
    <lineage>
        <taxon>Eukaryota</taxon>
        <taxon>Fungi</taxon>
        <taxon>Fungi incertae sedis</taxon>
        <taxon>Blastocladiomycota</taxon>
        <taxon>Blastocladiomycetes</taxon>
        <taxon>Blastocladiales</taxon>
        <taxon>Catenariaceae</taxon>
        <taxon>Catenaria</taxon>
    </lineage>
</organism>
<evidence type="ECO:0000256" key="1">
    <source>
        <dbReference type="ARBA" id="ARBA00022723"/>
    </source>
</evidence>